<proteinExistence type="predicted"/>
<gene>
    <name evidence="1" type="ORF">FPE_LOCUS2573</name>
</gene>
<protein>
    <submittedName>
        <fullName evidence="1">Uncharacterized protein</fullName>
    </submittedName>
</protein>
<evidence type="ECO:0000313" key="1">
    <source>
        <dbReference type="EMBL" id="CAI9755142.1"/>
    </source>
</evidence>
<keyword evidence="2" id="KW-1185">Reference proteome</keyword>
<accession>A0AAD2DHV6</accession>
<name>A0AAD2DHV6_9LAMI</name>
<organism evidence="1 2">
    <name type="scientific">Fraxinus pennsylvanica</name>
    <dbReference type="NCBI Taxonomy" id="56036"/>
    <lineage>
        <taxon>Eukaryota</taxon>
        <taxon>Viridiplantae</taxon>
        <taxon>Streptophyta</taxon>
        <taxon>Embryophyta</taxon>
        <taxon>Tracheophyta</taxon>
        <taxon>Spermatophyta</taxon>
        <taxon>Magnoliopsida</taxon>
        <taxon>eudicotyledons</taxon>
        <taxon>Gunneridae</taxon>
        <taxon>Pentapetalae</taxon>
        <taxon>asterids</taxon>
        <taxon>lamiids</taxon>
        <taxon>Lamiales</taxon>
        <taxon>Oleaceae</taxon>
        <taxon>Oleeae</taxon>
        <taxon>Fraxinus</taxon>
    </lineage>
</organism>
<dbReference type="PANTHER" id="PTHR34194">
    <property type="entry name" value="F14J8.16 PROTEIN"/>
    <property type="match status" value="1"/>
</dbReference>
<reference evidence="1" key="1">
    <citation type="submission" date="2023-05" db="EMBL/GenBank/DDBJ databases">
        <authorList>
            <person name="Huff M."/>
        </authorList>
    </citation>
    <scope>NUCLEOTIDE SEQUENCE</scope>
</reference>
<evidence type="ECO:0000313" key="2">
    <source>
        <dbReference type="Proteomes" id="UP000834106"/>
    </source>
</evidence>
<dbReference type="EMBL" id="OU503036">
    <property type="protein sequence ID" value="CAI9755142.1"/>
    <property type="molecule type" value="Genomic_DNA"/>
</dbReference>
<dbReference type="AlphaFoldDB" id="A0AAD2DHV6"/>
<dbReference type="Proteomes" id="UP000834106">
    <property type="component" value="Chromosome 1"/>
</dbReference>
<dbReference type="PANTHER" id="PTHR34194:SF2">
    <property type="entry name" value="F14J8.16 PROTEIN"/>
    <property type="match status" value="1"/>
</dbReference>
<sequence>MRFSGSVASGCFSPVTPEAVVRPLSSVIKGDMNLIRMLKGELLGKDSNEFAKKFKKAKNVNEYRDLVLYLLTRDKRSISNRGGRESHNDCIHKENDALDGHLLRNSDINYDLELASSEDEQQEARNFMTSQSASLKIRSGTLRSKDKLYERVISNKRKREKYDISVHDDYGDIEENDAQYELFLCNLEAHETSYVFKGEKNGSVFIKYETGDSDSDDSNSDDIFPTQIVKVNPGMQSRFRKKLMHVLRKPYDREEFDKLRQAIKVRKPVDCHLELRYGRERAYPKNEVGKSYLDRYPDLKEALLRCQSDKPRFLNLLRGFFFWLQHLTREGAFQPWKDPQCLAMEQICRSPPPQGKN</sequence>